<dbReference type="PANTHER" id="PTHR43163">
    <property type="entry name" value="DIPEPTIDE TRANSPORT SYSTEM PERMEASE PROTEIN DPPB-RELATED"/>
    <property type="match status" value="1"/>
</dbReference>
<accession>A0A9D2T020</accession>
<keyword evidence="4 7" id="KW-0812">Transmembrane</keyword>
<keyword evidence="3" id="KW-1003">Cell membrane</keyword>
<evidence type="ECO:0000256" key="5">
    <source>
        <dbReference type="ARBA" id="ARBA00022989"/>
    </source>
</evidence>
<comment type="subcellular location">
    <subcellularLocation>
        <location evidence="1 7">Cell membrane</location>
        <topology evidence="1 7">Multi-pass membrane protein</topology>
    </subcellularLocation>
</comment>
<keyword evidence="5 7" id="KW-1133">Transmembrane helix</keyword>
<name>A0A9D2T020_9FIRM</name>
<reference evidence="9" key="1">
    <citation type="journal article" date="2021" name="PeerJ">
        <title>Extensive microbial diversity within the chicken gut microbiome revealed by metagenomics and culture.</title>
        <authorList>
            <person name="Gilroy R."/>
            <person name="Ravi A."/>
            <person name="Getino M."/>
            <person name="Pursley I."/>
            <person name="Horton D.L."/>
            <person name="Alikhan N.F."/>
            <person name="Baker D."/>
            <person name="Gharbi K."/>
            <person name="Hall N."/>
            <person name="Watson M."/>
            <person name="Adriaenssens E.M."/>
            <person name="Foster-Nyarko E."/>
            <person name="Jarju S."/>
            <person name="Secka A."/>
            <person name="Antonio M."/>
            <person name="Oren A."/>
            <person name="Chaudhuri R.R."/>
            <person name="La Ragione R."/>
            <person name="Hildebrand F."/>
            <person name="Pallen M.J."/>
        </authorList>
    </citation>
    <scope>NUCLEOTIDE SEQUENCE</scope>
    <source>
        <strain evidence="9">CHK165-2605</strain>
    </source>
</reference>
<dbReference type="InterPro" id="IPR045621">
    <property type="entry name" value="BPD_transp_1_N"/>
</dbReference>
<dbReference type="InterPro" id="IPR035906">
    <property type="entry name" value="MetI-like_sf"/>
</dbReference>
<feature type="transmembrane region" description="Helical" evidence="7">
    <location>
        <begin position="171"/>
        <end position="190"/>
    </location>
</feature>
<dbReference type="PROSITE" id="PS50928">
    <property type="entry name" value="ABC_TM1"/>
    <property type="match status" value="1"/>
</dbReference>
<evidence type="ECO:0000313" key="9">
    <source>
        <dbReference type="EMBL" id="HJC42118.1"/>
    </source>
</evidence>
<dbReference type="CDD" id="cd06261">
    <property type="entry name" value="TM_PBP2"/>
    <property type="match status" value="1"/>
</dbReference>
<gene>
    <name evidence="9" type="ORF">H9756_00290</name>
</gene>
<dbReference type="PANTHER" id="PTHR43163:SF6">
    <property type="entry name" value="DIPEPTIDE TRANSPORT SYSTEM PERMEASE PROTEIN DPPB-RELATED"/>
    <property type="match status" value="1"/>
</dbReference>
<feature type="domain" description="ABC transmembrane type-1" evidence="8">
    <location>
        <begin position="93"/>
        <end position="290"/>
    </location>
</feature>
<evidence type="ECO:0000256" key="4">
    <source>
        <dbReference type="ARBA" id="ARBA00022692"/>
    </source>
</evidence>
<evidence type="ECO:0000259" key="8">
    <source>
        <dbReference type="PROSITE" id="PS50928"/>
    </source>
</evidence>
<dbReference type="SUPFAM" id="SSF161098">
    <property type="entry name" value="MetI-like"/>
    <property type="match status" value="1"/>
</dbReference>
<organism evidence="9 10">
    <name type="scientific">Candidatus Mediterraneibacter gallistercoris</name>
    <dbReference type="NCBI Taxonomy" id="2838671"/>
    <lineage>
        <taxon>Bacteria</taxon>
        <taxon>Bacillati</taxon>
        <taxon>Bacillota</taxon>
        <taxon>Clostridia</taxon>
        <taxon>Lachnospirales</taxon>
        <taxon>Lachnospiraceae</taxon>
        <taxon>Mediterraneibacter</taxon>
    </lineage>
</organism>
<dbReference type="Pfam" id="PF00528">
    <property type="entry name" value="BPD_transp_1"/>
    <property type="match status" value="1"/>
</dbReference>
<dbReference type="GO" id="GO:0055085">
    <property type="term" value="P:transmembrane transport"/>
    <property type="evidence" value="ECO:0007669"/>
    <property type="project" value="InterPro"/>
</dbReference>
<protein>
    <submittedName>
        <fullName evidence="9">ABC transporter permease</fullName>
    </submittedName>
</protein>
<comment type="similarity">
    <text evidence="7">Belongs to the binding-protein-dependent transport system permease family.</text>
</comment>
<evidence type="ECO:0000256" key="7">
    <source>
        <dbReference type="RuleBase" id="RU363032"/>
    </source>
</evidence>
<dbReference type="Pfam" id="PF19300">
    <property type="entry name" value="BPD_transp_1_N"/>
    <property type="match status" value="1"/>
</dbReference>
<evidence type="ECO:0000256" key="2">
    <source>
        <dbReference type="ARBA" id="ARBA00022448"/>
    </source>
</evidence>
<dbReference type="GO" id="GO:0005886">
    <property type="term" value="C:plasma membrane"/>
    <property type="evidence" value="ECO:0007669"/>
    <property type="project" value="UniProtKB-SubCell"/>
</dbReference>
<feature type="transmembrane region" description="Helical" evidence="7">
    <location>
        <begin position="95"/>
        <end position="117"/>
    </location>
</feature>
<proteinExistence type="inferred from homology"/>
<evidence type="ECO:0000256" key="3">
    <source>
        <dbReference type="ARBA" id="ARBA00022475"/>
    </source>
</evidence>
<dbReference type="InterPro" id="IPR000515">
    <property type="entry name" value="MetI-like"/>
</dbReference>
<sequence>MLRYTWKRILTGILSLFVLVTVTFFLVRVIPGSPFQRGGVSEQVVETIEREYGLNEPLMTQYLSYLGNVVRGDLGISYEDPAAKVSDIIARAWPITASIGITALAVSVILGTGLGILKAMSKRRWVRELISAGGMLAAGIPSFAAAILLLLVFSVKLKWLPASGLLSPVHYILPVTALALYPSAMIARLVGNTLDRELQKDYVLFARAKGLGTGRIILTHALKNAYLPVLNYIGPASASLLTGSFVVESIFTIPGLGREFVGSITNRDYTLILGLTIFMGAVVIIVNLITDLLCAWLDPQTRRAYREERG</sequence>
<dbReference type="Proteomes" id="UP000823895">
    <property type="component" value="Unassembled WGS sequence"/>
</dbReference>
<keyword evidence="6 7" id="KW-0472">Membrane</keyword>
<dbReference type="EMBL" id="DWWI01000007">
    <property type="protein sequence ID" value="HJC42118.1"/>
    <property type="molecule type" value="Genomic_DNA"/>
</dbReference>
<feature type="transmembrane region" description="Helical" evidence="7">
    <location>
        <begin position="229"/>
        <end position="251"/>
    </location>
</feature>
<reference evidence="9" key="2">
    <citation type="submission" date="2021-04" db="EMBL/GenBank/DDBJ databases">
        <authorList>
            <person name="Gilroy R."/>
        </authorList>
    </citation>
    <scope>NUCLEOTIDE SEQUENCE</scope>
    <source>
        <strain evidence="9">CHK165-2605</strain>
    </source>
</reference>
<feature type="transmembrane region" description="Helical" evidence="7">
    <location>
        <begin position="129"/>
        <end position="151"/>
    </location>
</feature>
<dbReference type="Gene3D" id="1.10.3720.10">
    <property type="entry name" value="MetI-like"/>
    <property type="match status" value="1"/>
</dbReference>
<dbReference type="AlphaFoldDB" id="A0A9D2T020"/>
<comment type="caution">
    <text evidence="9">The sequence shown here is derived from an EMBL/GenBank/DDBJ whole genome shotgun (WGS) entry which is preliminary data.</text>
</comment>
<feature type="transmembrane region" description="Helical" evidence="7">
    <location>
        <begin position="9"/>
        <end position="30"/>
    </location>
</feature>
<feature type="transmembrane region" description="Helical" evidence="7">
    <location>
        <begin position="271"/>
        <end position="297"/>
    </location>
</feature>
<evidence type="ECO:0000256" key="1">
    <source>
        <dbReference type="ARBA" id="ARBA00004651"/>
    </source>
</evidence>
<evidence type="ECO:0000256" key="6">
    <source>
        <dbReference type="ARBA" id="ARBA00023136"/>
    </source>
</evidence>
<keyword evidence="2 7" id="KW-0813">Transport</keyword>
<evidence type="ECO:0000313" key="10">
    <source>
        <dbReference type="Proteomes" id="UP000823895"/>
    </source>
</evidence>